<dbReference type="Pfam" id="PF02566">
    <property type="entry name" value="OsmC"/>
    <property type="match status" value="1"/>
</dbReference>
<evidence type="ECO:0000256" key="1">
    <source>
        <dbReference type="ARBA" id="ARBA00007378"/>
    </source>
</evidence>
<proteinExistence type="inferred from homology"/>
<accession>A0A937JZQ1</accession>
<dbReference type="InterPro" id="IPR036102">
    <property type="entry name" value="OsmC/Ohrsf"/>
</dbReference>
<protein>
    <submittedName>
        <fullName evidence="2">Ohr family peroxiredoxin</fullName>
    </submittedName>
</protein>
<dbReference type="InterPro" id="IPR015946">
    <property type="entry name" value="KH_dom-like_a/b"/>
</dbReference>
<comment type="similarity">
    <text evidence="1">Belongs to the OsmC/Ohr family.</text>
</comment>
<gene>
    <name evidence="2" type="ORF">JL102_04865</name>
</gene>
<reference evidence="2" key="1">
    <citation type="submission" date="2021-01" db="EMBL/GenBank/DDBJ databases">
        <title>Fulvivirga kasyanovii gen. nov., sp nov., a novel member of the phylum Bacteroidetes isolated from seawater in a mussel farm.</title>
        <authorList>
            <person name="Zhao L.-H."/>
            <person name="Wang Z.-J."/>
        </authorList>
    </citation>
    <scope>NUCLEOTIDE SEQUENCE</scope>
    <source>
        <strain evidence="2">2943</strain>
    </source>
</reference>
<name>A0A937JZQ1_9BACT</name>
<sequence>MKTLYTAEITAQGGREGNVKSQDGTLNLELAKPESMGGDGGQGTNPEQLFAAAWGPCFLGALGSVAKSDNVELGDTKIIVKVSFNEEGKGFALSAALNVIDESVEDDVLNKLVEKTQKVCPYSKATAGNIDVTVTANKIEVEV</sequence>
<evidence type="ECO:0000313" key="2">
    <source>
        <dbReference type="EMBL" id="MBL3655451.1"/>
    </source>
</evidence>
<dbReference type="PANTHER" id="PTHR33797:SF2">
    <property type="entry name" value="ORGANIC HYDROPEROXIDE RESISTANCE PROTEIN-LIKE"/>
    <property type="match status" value="1"/>
</dbReference>
<dbReference type="SUPFAM" id="SSF82784">
    <property type="entry name" value="OsmC-like"/>
    <property type="match status" value="1"/>
</dbReference>
<dbReference type="RefSeq" id="WP_202243121.1">
    <property type="nucleotide sequence ID" value="NZ_JAESIY010000002.1"/>
</dbReference>
<dbReference type="InterPro" id="IPR019953">
    <property type="entry name" value="OHR"/>
</dbReference>
<dbReference type="InterPro" id="IPR003718">
    <property type="entry name" value="OsmC/Ohr_fam"/>
</dbReference>
<dbReference type="NCBIfam" id="TIGR03561">
    <property type="entry name" value="organ_hyd_perox"/>
    <property type="match status" value="1"/>
</dbReference>
<dbReference type="PANTHER" id="PTHR33797">
    <property type="entry name" value="ORGANIC HYDROPEROXIDE RESISTANCE PROTEIN-LIKE"/>
    <property type="match status" value="1"/>
</dbReference>
<evidence type="ECO:0000313" key="3">
    <source>
        <dbReference type="Proteomes" id="UP000659388"/>
    </source>
</evidence>
<dbReference type="Gene3D" id="3.30.300.20">
    <property type="match status" value="1"/>
</dbReference>
<comment type="caution">
    <text evidence="2">The sequence shown here is derived from an EMBL/GenBank/DDBJ whole genome shotgun (WGS) entry which is preliminary data.</text>
</comment>
<dbReference type="GO" id="GO:0006979">
    <property type="term" value="P:response to oxidative stress"/>
    <property type="evidence" value="ECO:0007669"/>
    <property type="project" value="InterPro"/>
</dbReference>
<dbReference type="Proteomes" id="UP000659388">
    <property type="component" value="Unassembled WGS sequence"/>
</dbReference>
<organism evidence="2 3">
    <name type="scientific">Fulvivirga sediminis</name>
    <dbReference type="NCBI Taxonomy" id="2803949"/>
    <lineage>
        <taxon>Bacteria</taxon>
        <taxon>Pseudomonadati</taxon>
        <taxon>Bacteroidota</taxon>
        <taxon>Cytophagia</taxon>
        <taxon>Cytophagales</taxon>
        <taxon>Fulvivirgaceae</taxon>
        <taxon>Fulvivirga</taxon>
    </lineage>
</organism>
<dbReference type="AlphaFoldDB" id="A0A937JZQ1"/>
<keyword evidence="3" id="KW-1185">Reference proteome</keyword>
<dbReference type="EMBL" id="JAESIY010000002">
    <property type="protein sequence ID" value="MBL3655451.1"/>
    <property type="molecule type" value="Genomic_DNA"/>
</dbReference>
<dbReference type="Gene3D" id="2.20.25.10">
    <property type="match status" value="1"/>
</dbReference>